<feature type="compositionally biased region" description="Polar residues" evidence="2">
    <location>
        <begin position="804"/>
        <end position="816"/>
    </location>
</feature>
<feature type="compositionally biased region" description="Low complexity" evidence="2">
    <location>
        <begin position="131"/>
        <end position="144"/>
    </location>
</feature>
<keyword evidence="4" id="KW-1185">Reference proteome</keyword>
<feature type="region of interest" description="Disordered" evidence="2">
    <location>
        <begin position="795"/>
        <end position="816"/>
    </location>
</feature>
<comment type="caution">
    <text evidence="3">The sequence shown here is derived from an EMBL/GenBank/DDBJ whole genome shotgun (WGS) entry which is preliminary data.</text>
</comment>
<evidence type="ECO:0000313" key="4">
    <source>
        <dbReference type="Proteomes" id="UP000019473"/>
    </source>
</evidence>
<dbReference type="VEuPathDB" id="FungiDB:A1O7_02892"/>
<evidence type="ECO:0000256" key="1">
    <source>
        <dbReference type="SAM" id="Coils"/>
    </source>
</evidence>
<dbReference type="HOGENOM" id="CLU_346120_0_0_1"/>
<dbReference type="STRING" id="1182544.W9WBU7"/>
<keyword evidence="1" id="KW-0175">Coiled coil</keyword>
<dbReference type="Proteomes" id="UP000019473">
    <property type="component" value="Unassembled WGS sequence"/>
</dbReference>
<evidence type="ECO:0000256" key="2">
    <source>
        <dbReference type="SAM" id="MobiDB-lite"/>
    </source>
</evidence>
<gene>
    <name evidence="3" type="ORF">A1O7_02892</name>
</gene>
<reference evidence="3 4" key="1">
    <citation type="submission" date="2013-03" db="EMBL/GenBank/DDBJ databases">
        <title>The Genome Sequence of Cladophialophora yegresii CBS 114405.</title>
        <authorList>
            <consortium name="The Broad Institute Genomics Platform"/>
            <person name="Cuomo C."/>
            <person name="de Hoog S."/>
            <person name="Gorbushina A."/>
            <person name="Walker B."/>
            <person name="Young S.K."/>
            <person name="Zeng Q."/>
            <person name="Gargeya S."/>
            <person name="Fitzgerald M."/>
            <person name="Haas B."/>
            <person name="Abouelleil A."/>
            <person name="Allen A.W."/>
            <person name="Alvarado L."/>
            <person name="Arachchi H.M."/>
            <person name="Berlin A.M."/>
            <person name="Chapman S.B."/>
            <person name="Gainer-Dewar J."/>
            <person name="Goldberg J."/>
            <person name="Griggs A."/>
            <person name="Gujja S."/>
            <person name="Hansen M."/>
            <person name="Howarth C."/>
            <person name="Imamovic A."/>
            <person name="Ireland A."/>
            <person name="Larimer J."/>
            <person name="McCowan C."/>
            <person name="Murphy C."/>
            <person name="Pearson M."/>
            <person name="Poon T.W."/>
            <person name="Priest M."/>
            <person name="Roberts A."/>
            <person name="Saif S."/>
            <person name="Shea T."/>
            <person name="Sisk P."/>
            <person name="Sykes S."/>
            <person name="Wortman J."/>
            <person name="Nusbaum C."/>
            <person name="Birren B."/>
        </authorList>
    </citation>
    <scope>NUCLEOTIDE SEQUENCE [LARGE SCALE GENOMIC DNA]</scope>
    <source>
        <strain evidence="3 4">CBS 114405</strain>
    </source>
</reference>
<feature type="region of interest" description="Disordered" evidence="2">
    <location>
        <begin position="127"/>
        <end position="148"/>
    </location>
</feature>
<dbReference type="OrthoDB" id="4159769at2759"/>
<organism evidence="3 4">
    <name type="scientific">Cladophialophora yegresii CBS 114405</name>
    <dbReference type="NCBI Taxonomy" id="1182544"/>
    <lineage>
        <taxon>Eukaryota</taxon>
        <taxon>Fungi</taxon>
        <taxon>Dikarya</taxon>
        <taxon>Ascomycota</taxon>
        <taxon>Pezizomycotina</taxon>
        <taxon>Eurotiomycetes</taxon>
        <taxon>Chaetothyriomycetidae</taxon>
        <taxon>Chaetothyriales</taxon>
        <taxon>Herpotrichiellaceae</taxon>
        <taxon>Cladophialophora</taxon>
    </lineage>
</organism>
<feature type="coiled-coil region" evidence="1">
    <location>
        <begin position="474"/>
        <end position="515"/>
    </location>
</feature>
<dbReference type="EMBL" id="AMGW01000002">
    <property type="protein sequence ID" value="EXJ62455.1"/>
    <property type="molecule type" value="Genomic_DNA"/>
</dbReference>
<dbReference type="GeneID" id="19177494"/>
<dbReference type="AlphaFoldDB" id="W9WBU7"/>
<evidence type="ECO:0000313" key="3">
    <source>
        <dbReference type="EMBL" id="EXJ62455.1"/>
    </source>
</evidence>
<dbReference type="RefSeq" id="XP_007755109.1">
    <property type="nucleotide sequence ID" value="XM_007756919.1"/>
</dbReference>
<protein>
    <submittedName>
        <fullName evidence="3">Uncharacterized protein</fullName>
    </submittedName>
</protein>
<feature type="coiled-coil region" evidence="1">
    <location>
        <begin position="241"/>
        <end position="289"/>
    </location>
</feature>
<accession>W9WBU7</accession>
<proteinExistence type="predicted"/>
<feature type="coiled-coil region" evidence="1">
    <location>
        <begin position="585"/>
        <end position="640"/>
    </location>
</feature>
<sequence>MTLYRPATYLYTSAHLSSSSQPLISASSPISATAALFFYRLPTYLGGEFAYHRVWNRLIATSASEAERFWQGVLKTSCVREYRKIVAHDMVASLHQIEIEDSDLARGSGGVAGALHGAVGVIEEEDDVQLDDSSSQSETGDTSSIAQEPCHLYCENEDTFASATGVSTPATSHGDANNSLTVEECHGEPPKDGIAHASASNLARSQDFLEYQLARHAYQVRNLEEGLQYQQSLSSGLRSQLVDCEGRLDVTEAKLREAERQRSLYEAESDDASQLILKLQQELASTKRQLEEKPATPAPPQYHHVVNATAAGFDVPAIMASYNHVCKAAKVAKADSEYMRGMLQEGIKERDSLDRQLHQRDGRVDEVNQWLQGQLSQATDLNGHLRDNIKGLEGQINHLLEAKEVSDQLTSELEARVAEVQANNETLLHDFTNKLIADPQDIVDPTMCTYNEARDLRNQVETAQAISAQFVEVNQDLTKELDDEKKKSSSLQTERDLLNNKCARLAANYEVLEDKVEHWMEILPKVLRRQPEVLEDEYATWKEEYYRQSRAHVAKTKRKLKTAALDVSQIESTLAKVKGQHKVEVAHLKESLSELHSKNIELEAENFNTGRDVHDAQERVSLLESQLAQSNQAAQRWREQCENQAWGDTAAIVRAAHRDEVDRLKDQNYAVQHMNTELRLGKEAAAQDVDLFKWNFAETITKMGEFEAEWAFARAKTDALEERFAEVLMRDPLRIQKRDAFDELSHEQKQLLVRTEDAWIVIATGINLGRGYDPEPESPAMGVWETFMAEIKAWQEKHDKQASEDASSNAQGGKQV</sequence>
<name>W9WBU7_9EURO</name>